<reference evidence="2" key="1">
    <citation type="submission" date="2025-08" db="UniProtKB">
        <authorList>
            <consortium name="Ensembl"/>
        </authorList>
    </citation>
    <scope>IDENTIFICATION</scope>
</reference>
<feature type="region of interest" description="Disordered" evidence="1">
    <location>
        <begin position="137"/>
        <end position="165"/>
    </location>
</feature>
<evidence type="ECO:0000256" key="1">
    <source>
        <dbReference type="SAM" id="MobiDB-lite"/>
    </source>
</evidence>
<sequence>MDGFEEEHLEEESDENESCSVWKQFQAKAKPLLSPKLSGREPDDQSKRSMWMFKKTRRKETVALDRVISSSQPDLLFSSQEVPISGRAAGSGSLLGREKMHSSIKRRSTGASKPTVAQLVQSHHKSSSLGSACLERLAEPPSGSRAEEGATAEETHLEGREEVQAVSPGSVRFGLQTPGLMEALMDVFKCQRGRMCFQEVGRSWC</sequence>
<name>A0A3Q2CCQ8_CYPVA</name>
<organism evidence="2 3">
    <name type="scientific">Cyprinodon variegatus</name>
    <name type="common">Sheepshead minnow</name>
    <dbReference type="NCBI Taxonomy" id="28743"/>
    <lineage>
        <taxon>Eukaryota</taxon>
        <taxon>Metazoa</taxon>
        <taxon>Chordata</taxon>
        <taxon>Craniata</taxon>
        <taxon>Vertebrata</taxon>
        <taxon>Euteleostomi</taxon>
        <taxon>Actinopterygii</taxon>
        <taxon>Neopterygii</taxon>
        <taxon>Teleostei</taxon>
        <taxon>Neoteleostei</taxon>
        <taxon>Acanthomorphata</taxon>
        <taxon>Ovalentaria</taxon>
        <taxon>Atherinomorphae</taxon>
        <taxon>Cyprinodontiformes</taxon>
        <taxon>Cyprinodontidae</taxon>
        <taxon>Cyprinodon</taxon>
    </lineage>
</organism>
<dbReference type="STRING" id="28743.ENSCVAP00000002729"/>
<feature type="region of interest" description="Disordered" evidence="1">
    <location>
        <begin position="1"/>
        <end position="20"/>
    </location>
</feature>
<proteinExistence type="predicted"/>
<feature type="region of interest" description="Disordered" evidence="1">
    <location>
        <begin position="87"/>
        <end position="113"/>
    </location>
</feature>
<dbReference type="Proteomes" id="UP000265020">
    <property type="component" value="Unassembled WGS sequence"/>
</dbReference>
<dbReference type="GeneTree" id="ENSGT00940000177258"/>
<dbReference type="AlphaFoldDB" id="A0A3Q2CCQ8"/>
<dbReference type="Ensembl" id="ENSCVAT00000011236.1">
    <property type="protein sequence ID" value="ENSCVAP00000002729.1"/>
    <property type="gene ID" value="ENSCVAG00000003855.1"/>
</dbReference>
<reference evidence="2" key="2">
    <citation type="submission" date="2025-09" db="UniProtKB">
        <authorList>
            <consortium name="Ensembl"/>
        </authorList>
    </citation>
    <scope>IDENTIFICATION</scope>
</reference>
<protein>
    <submittedName>
        <fullName evidence="2">Uncharacterized protein</fullName>
    </submittedName>
</protein>
<feature type="compositionally biased region" description="Acidic residues" evidence="1">
    <location>
        <begin position="1"/>
        <end position="17"/>
    </location>
</feature>
<keyword evidence="3" id="KW-1185">Reference proteome</keyword>
<accession>A0A3Q2CCQ8</accession>
<feature type="compositionally biased region" description="Basic and acidic residues" evidence="1">
    <location>
        <begin position="145"/>
        <end position="163"/>
    </location>
</feature>
<evidence type="ECO:0000313" key="3">
    <source>
        <dbReference type="Proteomes" id="UP000265020"/>
    </source>
</evidence>
<evidence type="ECO:0000313" key="2">
    <source>
        <dbReference type="Ensembl" id="ENSCVAP00000002729.1"/>
    </source>
</evidence>